<proteinExistence type="predicted"/>
<dbReference type="PANTHER" id="PTHR36507">
    <property type="entry name" value="BLL1555 PROTEIN"/>
    <property type="match status" value="1"/>
</dbReference>
<dbReference type="PANTHER" id="PTHR36507:SF1">
    <property type="entry name" value="BLL1555 PROTEIN"/>
    <property type="match status" value="1"/>
</dbReference>
<dbReference type="InterPro" id="IPR052721">
    <property type="entry name" value="ET_Amicyanin"/>
</dbReference>
<protein>
    <recommendedName>
        <fullName evidence="3">Cupredoxin domain-containing protein</fullName>
    </recommendedName>
</protein>
<reference evidence="1 2" key="1">
    <citation type="submission" date="2020-06" db="EMBL/GenBank/DDBJ databases">
        <title>Methanolobus halotolerans sp. nov., isolated from a saline lake Tus in Siberia.</title>
        <authorList>
            <person name="Shen Y."/>
            <person name="Chen S.-C."/>
            <person name="Lai M.-C."/>
            <person name="Huang H.-H."/>
            <person name="Chiu H.-H."/>
            <person name="Tang S.-L."/>
            <person name="Rogozin D.Y."/>
            <person name="Degermendzhy A.G."/>
        </authorList>
    </citation>
    <scope>NUCLEOTIDE SEQUENCE [LARGE SCALE GENOMIC DNA]</scope>
    <source>
        <strain evidence="1 2">DSM 21339</strain>
    </source>
</reference>
<name>A0A7D5EA39_9EURY</name>
<dbReference type="AlphaFoldDB" id="A0A7D5EA39"/>
<dbReference type="EMBL" id="CP058215">
    <property type="protein sequence ID" value="QLC50575.1"/>
    <property type="molecule type" value="Genomic_DNA"/>
</dbReference>
<evidence type="ECO:0008006" key="3">
    <source>
        <dbReference type="Google" id="ProtNLM"/>
    </source>
</evidence>
<sequence length="121" mass="13071">MRKQFLILFVVVLAVFAAIGCTDTEDQPVTNETDIIEEEEVTGDEILEDIGISDGNENQITISEEGYDPSEMEIPVGGTVTWVNEGATAQSVVADDGTFDSGEIAEGESFSYTFDDTGIHQ</sequence>
<evidence type="ECO:0000313" key="1">
    <source>
        <dbReference type="EMBL" id="QLC50575.1"/>
    </source>
</evidence>
<accession>A0A7D5EA39</accession>
<dbReference type="Proteomes" id="UP000509594">
    <property type="component" value="Chromosome"/>
</dbReference>
<dbReference type="OrthoDB" id="11088at2157"/>
<dbReference type="Gene3D" id="2.60.40.420">
    <property type="entry name" value="Cupredoxins - blue copper proteins"/>
    <property type="match status" value="1"/>
</dbReference>
<dbReference type="InterPro" id="IPR008972">
    <property type="entry name" value="Cupredoxin"/>
</dbReference>
<dbReference type="RefSeq" id="WP_176965631.1">
    <property type="nucleotide sequence ID" value="NZ_CP058215.1"/>
</dbReference>
<evidence type="ECO:0000313" key="2">
    <source>
        <dbReference type="Proteomes" id="UP000509594"/>
    </source>
</evidence>
<dbReference type="SUPFAM" id="SSF49503">
    <property type="entry name" value="Cupredoxins"/>
    <property type="match status" value="1"/>
</dbReference>
<dbReference type="KEGG" id="mzi:HWN40_10190"/>
<gene>
    <name evidence="1" type="ORF">HWN40_10190</name>
</gene>
<dbReference type="GeneID" id="55822047"/>
<organism evidence="1 2">
    <name type="scientific">Methanolobus zinderi</name>
    <dbReference type="NCBI Taxonomy" id="536044"/>
    <lineage>
        <taxon>Archaea</taxon>
        <taxon>Methanobacteriati</taxon>
        <taxon>Methanobacteriota</taxon>
        <taxon>Stenosarchaea group</taxon>
        <taxon>Methanomicrobia</taxon>
        <taxon>Methanosarcinales</taxon>
        <taxon>Methanosarcinaceae</taxon>
        <taxon>Methanolobus</taxon>
    </lineage>
</organism>
<keyword evidence="2" id="KW-1185">Reference proteome</keyword>
<dbReference type="PROSITE" id="PS51257">
    <property type="entry name" value="PROKAR_LIPOPROTEIN"/>
    <property type="match status" value="1"/>
</dbReference>